<feature type="transmembrane region" description="Helical" evidence="12">
    <location>
        <begin position="199"/>
        <end position="217"/>
    </location>
</feature>
<evidence type="ECO:0000256" key="9">
    <source>
        <dbReference type="ARBA" id="ARBA00070285"/>
    </source>
</evidence>
<feature type="compositionally biased region" description="Basic and acidic residues" evidence="11">
    <location>
        <begin position="18"/>
        <end position="35"/>
    </location>
</feature>
<evidence type="ECO:0000256" key="3">
    <source>
        <dbReference type="ARBA" id="ARBA00022989"/>
    </source>
</evidence>
<dbReference type="InterPro" id="IPR053912">
    <property type="entry name" value="PGAP2IP_TM_1nd"/>
</dbReference>
<protein>
    <recommendedName>
        <fullName evidence="9">PGAP2-interacting protein</fullName>
    </recommendedName>
    <alternativeName>
        <fullName evidence="10">Cell wall biogenesis protein 43 C-terminal homolog</fullName>
    </alternativeName>
</protein>
<dbReference type="InterPro" id="IPR053911">
    <property type="entry name" value="PGAP2IP_TM_2nd"/>
</dbReference>
<keyword evidence="16" id="KW-1185">Reference proteome</keyword>
<dbReference type="GO" id="GO:0006506">
    <property type="term" value="P:GPI anchor biosynthetic process"/>
    <property type="evidence" value="ECO:0007669"/>
    <property type="project" value="TreeGrafter"/>
</dbReference>
<evidence type="ECO:0000259" key="15">
    <source>
        <dbReference type="Pfam" id="PF23226"/>
    </source>
</evidence>
<accession>A0A9W3B6L1</accession>
<name>A0A9W3B6L1_BIOGL</name>
<dbReference type="AlphaFoldDB" id="A0A9W3B6L1"/>
<evidence type="ECO:0000256" key="1">
    <source>
        <dbReference type="ARBA" id="ARBA00004141"/>
    </source>
</evidence>
<dbReference type="GO" id="GO:0016020">
    <property type="term" value="C:membrane"/>
    <property type="evidence" value="ECO:0007669"/>
    <property type="project" value="UniProtKB-SubCell"/>
</dbReference>
<dbReference type="InterPro" id="IPR036691">
    <property type="entry name" value="Endo/exonu/phosph_ase_sf"/>
</dbReference>
<proteinExistence type="inferred from homology"/>
<evidence type="ECO:0000256" key="2">
    <source>
        <dbReference type="ARBA" id="ARBA00022692"/>
    </source>
</evidence>
<evidence type="ECO:0000256" key="11">
    <source>
        <dbReference type="SAM" id="MobiDB-lite"/>
    </source>
</evidence>
<dbReference type="GeneID" id="106050403"/>
<dbReference type="InterPro" id="IPR057315">
    <property type="entry name" value="Exo_endo_phos_PGAP2IP_C"/>
</dbReference>
<dbReference type="Pfam" id="PF23021">
    <property type="entry name" value="6TM_2nd_PGAP2IP"/>
    <property type="match status" value="1"/>
</dbReference>
<evidence type="ECO:0000256" key="6">
    <source>
        <dbReference type="ARBA" id="ARBA00058459"/>
    </source>
</evidence>
<keyword evidence="4 12" id="KW-0472">Membrane</keyword>
<dbReference type="SUPFAM" id="SSF56219">
    <property type="entry name" value="DNase I-like"/>
    <property type="match status" value="1"/>
</dbReference>
<feature type="transmembrane region" description="Helical" evidence="12">
    <location>
        <begin position="347"/>
        <end position="371"/>
    </location>
</feature>
<evidence type="ECO:0000256" key="5">
    <source>
        <dbReference type="ARBA" id="ARBA00023180"/>
    </source>
</evidence>
<dbReference type="RefSeq" id="XP_055895112.1">
    <property type="nucleotide sequence ID" value="XM_056039137.1"/>
</dbReference>
<dbReference type="FunFam" id="3.60.10.10:FF:000021">
    <property type="entry name" value="PGAP2-interacting protein isoform A"/>
    <property type="match status" value="1"/>
</dbReference>
<evidence type="ECO:0000259" key="14">
    <source>
        <dbReference type="Pfam" id="PF23022"/>
    </source>
</evidence>
<feature type="transmembrane region" description="Helical" evidence="12">
    <location>
        <begin position="315"/>
        <end position="335"/>
    </location>
</feature>
<evidence type="ECO:0000256" key="7">
    <source>
        <dbReference type="ARBA" id="ARBA00060979"/>
    </source>
</evidence>
<dbReference type="Proteomes" id="UP001165740">
    <property type="component" value="Chromosome 8"/>
</dbReference>
<feature type="region of interest" description="Disordered" evidence="11">
    <location>
        <begin position="1"/>
        <end position="35"/>
    </location>
</feature>
<dbReference type="Pfam" id="PF23226">
    <property type="entry name" value="Exo_endo_phos_PGAP2IP"/>
    <property type="match status" value="1"/>
</dbReference>
<feature type="compositionally biased region" description="Basic and acidic residues" evidence="11">
    <location>
        <begin position="1"/>
        <end position="10"/>
    </location>
</feature>
<evidence type="ECO:0000259" key="13">
    <source>
        <dbReference type="Pfam" id="PF23021"/>
    </source>
</evidence>
<feature type="transmembrane region" description="Helical" evidence="12">
    <location>
        <begin position="83"/>
        <end position="101"/>
    </location>
</feature>
<dbReference type="GO" id="GO:0005783">
    <property type="term" value="C:endoplasmic reticulum"/>
    <property type="evidence" value="ECO:0007669"/>
    <property type="project" value="TreeGrafter"/>
</dbReference>
<feature type="transmembrane region" description="Helical" evidence="12">
    <location>
        <begin position="421"/>
        <end position="438"/>
    </location>
</feature>
<evidence type="ECO:0000256" key="8">
    <source>
        <dbReference type="ARBA" id="ARBA00063490"/>
    </source>
</evidence>
<keyword evidence="3 12" id="KW-1133">Transmembrane helix</keyword>
<feature type="transmembrane region" description="Helical" evidence="12">
    <location>
        <begin position="113"/>
        <end position="131"/>
    </location>
</feature>
<feature type="domain" description="PGAP2IP C-terminal nuclease-like" evidence="15">
    <location>
        <begin position="455"/>
        <end position="685"/>
    </location>
</feature>
<feature type="transmembrane region" description="Helical" evidence="12">
    <location>
        <begin position="137"/>
        <end position="156"/>
    </location>
</feature>
<feature type="transmembrane region" description="Helical" evidence="12">
    <location>
        <begin position="60"/>
        <end position="77"/>
    </location>
</feature>
<dbReference type="OMA" id="CVWYFPL"/>
<keyword evidence="5" id="KW-0325">Glycoprotein</keyword>
<organism evidence="16 17">
    <name type="scientific">Biomphalaria glabrata</name>
    <name type="common">Bloodfluke planorb</name>
    <name type="synonym">Freshwater snail</name>
    <dbReference type="NCBI Taxonomy" id="6526"/>
    <lineage>
        <taxon>Eukaryota</taxon>
        <taxon>Metazoa</taxon>
        <taxon>Spiralia</taxon>
        <taxon>Lophotrochozoa</taxon>
        <taxon>Mollusca</taxon>
        <taxon>Gastropoda</taxon>
        <taxon>Heterobranchia</taxon>
        <taxon>Euthyneura</taxon>
        <taxon>Panpulmonata</taxon>
        <taxon>Hygrophila</taxon>
        <taxon>Lymnaeoidea</taxon>
        <taxon>Planorbidae</taxon>
        <taxon>Biomphalaria</taxon>
    </lineage>
</organism>
<feature type="transmembrane region" description="Helical" evidence="12">
    <location>
        <begin position="229"/>
        <end position="247"/>
    </location>
</feature>
<feature type="domain" description="PGAP2IP second transmembrane" evidence="13">
    <location>
        <begin position="231"/>
        <end position="401"/>
    </location>
</feature>
<gene>
    <name evidence="17" type="primary">LOC106050403</name>
</gene>
<dbReference type="PANTHER" id="PTHR14859">
    <property type="entry name" value="CALCOFLUOR WHITE HYPERSENSITIVE PROTEIN PRECURSOR"/>
    <property type="match status" value="1"/>
</dbReference>
<feature type="transmembrane region" description="Helical" evidence="12">
    <location>
        <begin position="267"/>
        <end position="285"/>
    </location>
</feature>
<feature type="transmembrane region" description="Helical" evidence="12">
    <location>
        <begin position="168"/>
        <end position="187"/>
    </location>
</feature>
<feature type="domain" description="PGAP2IP first transmembrane" evidence="14">
    <location>
        <begin position="60"/>
        <end position="192"/>
    </location>
</feature>
<reference evidence="17" key="1">
    <citation type="submission" date="2025-08" db="UniProtKB">
        <authorList>
            <consortium name="RefSeq"/>
        </authorList>
    </citation>
    <scope>IDENTIFICATION</scope>
</reference>
<sequence length="731" mass="81787">MATSKRKDDGTDATNGHYDSEKEKHSSYKRSENQKKLPIQIEQSTSELIISIIRDGIDGFIFWSIFQALAAMIWFFPLNELEISGYEAFAAVWLSPVLCLVPGVHSFLQEKKVLIVLRLLTVVCLASFQASTTLSRLVILAIGAGVSMLVLVATLWHSSTAIRYRTYWSLILGLNAFLASRVWYLTFVPTWWDNMTNSIVIAFGVISVISSSLEDVYKSQDKVPIQSSSLKSVACGIGLGSILYLTHMCLGEASLITRWTVKSYPDTGPLPLPWGSCVLVAVLLGSLVRIHIAPLVTVVAATLCIYTLLLCPNPWLGFTAGCVLAYLIMCLWPVVIDSLTECKPGVCLTVASITYIFQVLFWVWTVAFNFVPYGEHTREHTDWLLGLVMAGVALLVLCSNSSPGCVTRYDKKDKSVPSCTLYAKVIFLVFLIGQLGMYQRYIKYKPGPSDKPNPKMFTAAIWTYHFGYDNRGWPSMERAATMLNDTGADVITLLESDASKPFLGNNDLATWLAEKLNFYVDFGPSTKDHTWGNLILSKYPIVKSTHHLLPSPHGELAPAVTASINISGTIVDFVVTHMGNDRDVLDRKLQAEFLAKELKNSLNPAVFLGYVTSAPKSENYYHLLREGQMKDIDPTDEDRWCQYIMYKKLIRLGYARISHGGLSDTEVQLGTFQIPEDLNDYEDKEKVTISPKRQQIDATILFNEKFGSYHKGHGYFSNHGFHMGTPKYFYN</sequence>
<dbReference type="Gene3D" id="3.60.10.10">
    <property type="entry name" value="Endonuclease/exonuclease/phosphatase"/>
    <property type="match status" value="1"/>
</dbReference>
<evidence type="ECO:0000313" key="16">
    <source>
        <dbReference type="Proteomes" id="UP001165740"/>
    </source>
</evidence>
<feature type="transmembrane region" description="Helical" evidence="12">
    <location>
        <begin position="292"/>
        <end position="309"/>
    </location>
</feature>
<evidence type="ECO:0000256" key="12">
    <source>
        <dbReference type="SAM" id="Phobius"/>
    </source>
</evidence>
<dbReference type="OrthoDB" id="68581at2759"/>
<comment type="subunit">
    <text evidence="8">Interacts with PGAP2/FRAG1.</text>
</comment>
<comment type="function">
    <text evidence="6">Involved in lipid remodeling during GPI-anchor maturation.</text>
</comment>
<comment type="subcellular location">
    <subcellularLocation>
        <location evidence="1">Membrane</location>
        <topology evidence="1">Multi-pass membrane protein</topology>
    </subcellularLocation>
</comment>
<keyword evidence="2 12" id="KW-0812">Transmembrane</keyword>
<evidence type="ECO:0000256" key="4">
    <source>
        <dbReference type="ARBA" id="ARBA00023136"/>
    </source>
</evidence>
<dbReference type="PANTHER" id="PTHR14859:SF1">
    <property type="entry name" value="PGAP2-INTERACTING PROTEIN"/>
    <property type="match status" value="1"/>
</dbReference>
<dbReference type="InterPro" id="IPR051916">
    <property type="entry name" value="GPI-anchor_lipid_remodeler"/>
</dbReference>
<evidence type="ECO:0000313" key="17">
    <source>
        <dbReference type="RefSeq" id="XP_055895112.1"/>
    </source>
</evidence>
<dbReference type="Pfam" id="PF23022">
    <property type="entry name" value="6TM_1st_PGAP2IP"/>
    <property type="match status" value="1"/>
</dbReference>
<evidence type="ECO:0000256" key="10">
    <source>
        <dbReference type="ARBA" id="ARBA00083370"/>
    </source>
</evidence>
<feature type="transmembrane region" description="Helical" evidence="12">
    <location>
        <begin position="383"/>
        <end position="400"/>
    </location>
</feature>
<comment type="similarity">
    <text evidence="7">Belongs to the PGAP2IP family.</text>
</comment>